<evidence type="ECO:0000313" key="1">
    <source>
        <dbReference type="EMBL" id="KDQ61202.1"/>
    </source>
</evidence>
<dbReference type="AlphaFoldDB" id="A0A067QCH1"/>
<dbReference type="InParanoid" id="A0A067QCH1"/>
<reference evidence="2" key="1">
    <citation type="journal article" date="2014" name="Proc. Natl. Acad. Sci. U.S.A.">
        <title>Extensive sampling of basidiomycete genomes demonstrates inadequacy of the white-rot/brown-rot paradigm for wood decay fungi.</title>
        <authorList>
            <person name="Riley R."/>
            <person name="Salamov A.A."/>
            <person name="Brown D.W."/>
            <person name="Nagy L.G."/>
            <person name="Floudas D."/>
            <person name="Held B.W."/>
            <person name="Levasseur A."/>
            <person name="Lombard V."/>
            <person name="Morin E."/>
            <person name="Otillar R."/>
            <person name="Lindquist E.A."/>
            <person name="Sun H."/>
            <person name="LaButti K.M."/>
            <person name="Schmutz J."/>
            <person name="Jabbour D."/>
            <person name="Luo H."/>
            <person name="Baker S.E."/>
            <person name="Pisabarro A.G."/>
            <person name="Walton J.D."/>
            <person name="Blanchette R.A."/>
            <person name="Henrissat B."/>
            <person name="Martin F."/>
            <person name="Cullen D."/>
            <person name="Hibbett D.S."/>
            <person name="Grigoriev I.V."/>
        </authorList>
    </citation>
    <scope>NUCLEOTIDE SEQUENCE [LARGE SCALE GENOMIC DNA]</scope>
    <source>
        <strain evidence="2">MUCL 33604</strain>
    </source>
</reference>
<dbReference type="Proteomes" id="UP000027265">
    <property type="component" value="Unassembled WGS sequence"/>
</dbReference>
<gene>
    <name evidence="1" type="ORF">JAAARDRAFT_32200</name>
</gene>
<name>A0A067QCH1_9AGAM</name>
<sequence>MGSFTPSLRLLERALHGGNNVSILTYIISENNDPPTLSYDNDHQTLPLLGAIMAPSFCAAFWYQPILLTLSGVSLAAYYIIEYILVQISEIAESDYHPGCQSFDVGISNPSQWFCRSYPYSYWAPPPSSSRCMVPIVRTHVLSIPSQSPF</sequence>
<accession>A0A067QCH1</accession>
<dbReference type="EMBL" id="KL197713">
    <property type="protein sequence ID" value="KDQ61202.1"/>
    <property type="molecule type" value="Genomic_DNA"/>
</dbReference>
<evidence type="ECO:0000313" key="2">
    <source>
        <dbReference type="Proteomes" id="UP000027265"/>
    </source>
</evidence>
<dbReference type="HOGENOM" id="CLU_1740798_0_0_1"/>
<keyword evidence="2" id="KW-1185">Reference proteome</keyword>
<organism evidence="1 2">
    <name type="scientific">Jaapia argillacea MUCL 33604</name>
    <dbReference type="NCBI Taxonomy" id="933084"/>
    <lineage>
        <taxon>Eukaryota</taxon>
        <taxon>Fungi</taxon>
        <taxon>Dikarya</taxon>
        <taxon>Basidiomycota</taxon>
        <taxon>Agaricomycotina</taxon>
        <taxon>Agaricomycetes</taxon>
        <taxon>Agaricomycetidae</taxon>
        <taxon>Jaapiales</taxon>
        <taxon>Jaapiaceae</taxon>
        <taxon>Jaapia</taxon>
    </lineage>
</organism>
<protein>
    <submittedName>
        <fullName evidence="1">Uncharacterized protein</fullName>
    </submittedName>
</protein>
<proteinExistence type="predicted"/>